<accession>A0AC34F959</accession>
<sequence length="90" mass="10157">MSTSTASSSPPLQSSIFSFIFGIIHTWICIPLICKQFNGLIGKSKERLVIIFPLVNARCFFGGLKDIPSVNNNDIVELIVHRPIMFCWRM</sequence>
<dbReference type="Proteomes" id="UP000887579">
    <property type="component" value="Unplaced"/>
</dbReference>
<evidence type="ECO:0000313" key="1">
    <source>
        <dbReference type="Proteomes" id="UP000887579"/>
    </source>
</evidence>
<evidence type="ECO:0000313" key="2">
    <source>
        <dbReference type="WBParaSite" id="ES5_v2.g13634.t1"/>
    </source>
</evidence>
<protein>
    <submittedName>
        <fullName evidence="2">Photosystem I assembly protein Ycf4</fullName>
    </submittedName>
</protein>
<dbReference type="WBParaSite" id="ES5_v2.g13634.t1">
    <property type="protein sequence ID" value="ES5_v2.g13634.t1"/>
    <property type="gene ID" value="ES5_v2.g13634"/>
</dbReference>
<reference evidence="2" key="1">
    <citation type="submission" date="2022-11" db="UniProtKB">
        <authorList>
            <consortium name="WormBaseParasite"/>
        </authorList>
    </citation>
    <scope>IDENTIFICATION</scope>
</reference>
<name>A0AC34F959_9BILA</name>
<proteinExistence type="predicted"/>
<organism evidence="1 2">
    <name type="scientific">Panagrolaimus sp. ES5</name>
    <dbReference type="NCBI Taxonomy" id="591445"/>
    <lineage>
        <taxon>Eukaryota</taxon>
        <taxon>Metazoa</taxon>
        <taxon>Ecdysozoa</taxon>
        <taxon>Nematoda</taxon>
        <taxon>Chromadorea</taxon>
        <taxon>Rhabditida</taxon>
        <taxon>Tylenchina</taxon>
        <taxon>Panagrolaimomorpha</taxon>
        <taxon>Panagrolaimoidea</taxon>
        <taxon>Panagrolaimidae</taxon>
        <taxon>Panagrolaimus</taxon>
    </lineage>
</organism>